<evidence type="ECO:0000259" key="2">
    <source>
        <dbReference type="PROSITE" id="PS51352"/>
    </source>
</evidence>
<comment type="caution">
    <text evidence="3">The sequence shown here is derived from an EMBL/GenBank/DDBJ whole genome shotgun (WGS) entry which is preliminary data.</text>
</comment>
<sequence>MRFLKRYFIGLIFFYLIIFVVIFIFLIKINKIDSDIIIPRISLENQFGELKTFSDYKGKVLLVDFWYQGCQPCLEEMKYFPELLNKYNSELAIMSISIDSKEDTQDLLELKPKPWNFLQSKNSDWTFYNDDKKNSLVKELKVSEYPTYLLFNKEGELISSPYSGVAAVENKLSGIFGLNLAYVIQKENLKKLPALVIPYTVFVLLILFIEFLVYLFKKLFQKKIPMPIHYKINC</sequence>
<keyword evidence="1" id="KW-0812">Transmembrane</keyword>
<feature type="domain" description="Thioredoxin" evidence="2">
    <location>
        <begin position="32"/>
        <end position="180"/>
    </location>
</feature>
<keyword evidence="4" id="KW-1185">Reference proteome</keyword>
<dbReference type="RefSeq" id="WP_354616350.1">
    <property type="nucleotide sequence ID" value="NZ_JBEXAE010000008.1"/>
</dbReference>
<feature type="transmembrane region" description="Helical" evidence="1">
    <location>
        <begin position="7"/>
        <end position="27"/>
    </location>
</feature>
<dbReference type="Proteomes" id="UP001549799">
    <property type="component" value="Unassembled WGS sequence"/>
</dbReference>
<organism evidence="3 4">
    <name type="scientific">Sediminicola arcticus</name>
    <dbReference type="NCBI Taxonomy" id="1574308"/>
    <lineage>
        <taxon>Bacteria</taxon>
        <taxon>Pseudomonadati</taxon>
        <taxon>Bacteroidota</taxon>
        <taxon>Flavobacteriia</taxon>
        <taxon>Flavobacteriales</taxon>
        <taxon>Flavobacteriaceae</taxon>
        <taxon>Sediminicola</taxon>
    </lineage>
</organism>
<evidence type="ECO:0000313" key="4">
    <source>
        <dbReference type="Proteomes" id="UP001549799"/>
    </source>
</evidence>
<feature type="transmembrane region" description="Helical" evidence="1">
    <location>
        <begin position="196"/>
        <end position="216"/>
    </location>
</feature>
<reference evidence="3 4" key="1">
    <citation type="submission" date="2024-07" db="EMBL/GenBank/DDBJ databases">
        <title>The genome sequence of type strain Sediminicola arcticus GDMCC 1.2805.</title>
        <authorList>
            <person name="Liu Y."/>
        </authorList>
    </citation>
    <scope>NUCLEOTIDE SEQUENCE [LARGE SCALE GENOMIC DNA]</scope>
    <source>
        <strain evidence="3 4">GDMCC 1.2805</strain>
    </source>
</reference>
<protein>
    <submittedName>
        <fullName evidence="3">TlpA disulfide reductase family protein</fullName>
    </submittedName>
</protein>
<dbReference type="SUPFAM" id="SSF52833">
    <property type="entry name" value="Thioredoxin-like"/>
    <property type="match status" value="1"/>
</dbReference>
<evidence type="ECO:0000313" key="3">
    <source>
        <dbReference type="EMBL" id="MET6991805.1"/>
    </source>
</evidence>
<dbReference type="InterPro" id="IPR000866">
    <property type="entry name" value="AhpC/TSA"/>
</dbReference>
<accession>A0ABV2SYH3</accession>
<evidence type="ECO:0000256" key="1">
    <source>
        <dbReference type="SAM" id="Phobius"/>
    </source>
</evidence>
<keyword evidence="1" id="KW-1133">Transmembrane helix</keyword>
<name>A0ABV2SYH3_9FLAO</name>
<dbReference type="PANTHER" id="PTHR42852">
    <property type="entry name" value="THIOL:DISULFIDE INTERCHANGE PROTEIN DSBE"/>
    <property type="match status" value="1"/>
</dbReference>
<dbReference type="PANTHER" id="PTHR42852:SF13">
    <property type="entry name" value="PROTEIN DIPZ"/>
    <property type="match status" value="1"/>
</dbReference>
<dbReference type="InterPro" id="IPR036249">
    <property type="entry name" value="Thioredoxin-like_sf"/>
</dbReference>
<gene>
    <name evidence="3" type="ORF">ABXZ36_14235</name>
</gene>
<keyword evidence="1" id="KW-0472">Membrane</keyword>
<dbReference type="Gene3D" id="3.40.30.10">
    <property type="entry name" value="Glutaredoxin"/>
    <property type="match status" value="1"/>
</dbReference>
<proteinExistence type="predicted"/>
<dbReference type="PROSITE" id="PS51352">
    <property type="entry name" value="THIOREDOXIN_2"/>
    <property type="match status" value="1"/>
</dbReference>
<dbReference type="CDD" id="cd02966">
    <property type="entry name" value="TlpA_like_family"/>
    <property type="match status" value="1"/>
</dbReference>
<dbReference type="EMBL" id="JBEXAE010000008">
    <property type="protein sequence ID" value="MET6991805.1"/>
    <property type="molecule type" value="Genomic_DNA"/>
</dbReference>
<dbReference type="InterPro" id="IPR013766">
    <property type="entry name" value="Thioredoxin_domain"/>
</dbReference>
<dbReference type="Pfam" id="PF00578">
    <property type="entry name" value="AhpC-TSA"/>
    <property type="match status" value="1"/>
</dbReference>
<dbReference type="InterPro" id="IPR050553">
    <property type="entry name" value="Thioredoxin_ResA/DsbE_sf"/>
</dbReference>